<evidence type="ECO:0000313" key="2">
    <source>
        <dbReference type="Proteomes" id="UP000240042"/>
    </source>
</evidence>
<organism evidence="1 2">
    <name type="scientific">Brevinema andersonii</name>
    <dbReference type="NCBI Taxonomy" id="34097"/>
    <lineage>
        <taxon>Bacteria</taxon>
        <taxon>Pseudomonadati</taxon>
        <taxon>Spirochaetota</taxon>
        <taxon>Spirochaetia</taxon>
        <taxon>Brevinematales</taxon>
        <taxon>Brevinemataceae</taxon>
        <taxon>Brevinema</taxon>
    </lineage>
</organism>
<dbReference type="RefSeq" id="WP_092318542.1">
    <property type="nucleotide sequence ID" value="NZ_FOKY01000002.1"/>
</dbReference>
<proteinExistence type="predicted"/>
<reference evidence="2" key="1">
    <citation type="submission" date="2016-10" db="EMBL/GenBank/DDBJ databases">
        <authorList>
            <person name="Varghese N."/>
            <person name="Submissions S."/>
        </authorList>
    </citation>
    <scope>NUCLEOTIDE SEQUENCE [LARGE SCALE GENOMIC DNA]</scope>
    <source>
        <strain evidence="2">ATCC 43811</strain>
    </source>
</reference>
<dbReference type="STRING" id="34097.SAMN02745150_00633"/>
<protein>
    <submittedName>
        <fullName evidence="1">Uncharacterized protein</fullName>
    </submittedName>
</protein>
<dbReference type="AlphaFoldDB" id="A0A1I1DKK7"/>
<dbReference type="Proteomes" id="UP000240042">
    <property type="component" value="Unassembled WGS sequence"/>
</dbReference>
<accession>A0A1I1DKK7</accession>
<evidence type="ECO:0000313" key="1">
    <source>
        <dbReference type="EMBL" id="SFB75505.1"/>
    </source>
</evidence>
<gene>
    <name evidence="1" type="ORF">SAMN02745150_00633</name>
</gene>
<sequence>MLLLNFLIKKIQETFQNTSHQEAIRYITKREVRFFLEDFTPDQLILNGFKEEVFNDLIISYEKDSEKKIIYFIDKNKTLWIGNSLDTVKNSFLHIGYGISTRYFDEVTCAALLGIEIGHQVSFPNELSTYIIKSFIYYKERITLFLDS</sequence>
<keyword evidence="2" id="KW-1185">Reference proteome</keyword>
<name>A0A1I1DKK7_BREAD</name>
<dbReference type="EMBL" id="FOKY01000002">
    <property type="protein sequence ID" value="SFB75505.1"/>
    <property type="molecule type" value="Genomic_DNA"/>
</dbReference>